<sequence>MILLCKIVEVPLAISSDLFLAFSISQESREIAVGLIWQDWSTAIVARQVCWLHDLDIIAGRCDPSESLSPLCPSFFLFFFGKKKADEEDPNTGRQRPTRACDAPLGYSSARSQIQGVSSCSANCSADCLRDALDGSVTRHHLMQRKERDKRTFITSRVLKAKRTTRKM</sequence>
<protein>
    <submittedName>
        <fullName evidence="1">Uncharacterized protein</fullName>
    </submittedName>
</protein>
<accession>A0A2P6N339</accession>
<gene>
    <name evidence="1" type="ORF">PROFUN_13748</name>
</gene>
<reference evidence="1 2" key="1">
    <citation type="journal article" date="2018" name="Genome Biol. Evol.">
        <title>Multiple Roots of Fruiting Body Formation in Amoebozoa.</title>
        <authorList>
            <person name="Hillmann F."/>
            <person name="Forbes G."/>
            <person name="Novohradska S."/>
            <person name="Ferling I."/>
            <person name="Riege K."/>
            <person name="Groth M."/>
            <person name="Westermann M."/>
            <person name="Marz M."/>
            <person name="Spaller T."/>
            <person name="Winckler T."/>
            <person name="Schaap P."/>
            <person name="Glockner G."/>
        </authorList>
    </citation>
    <scope>NUCLEOTIDE SEQUENCE [LARGE SCALE GENOMIC DNA]</scope>
    <source>
        <strain evidence="1 2">Jena</strain>
    </source>
</reference>
<organism evidence="1 2">
    <name type="scientific">Planoprotostelium fungivorum</name>
    <dbReference type="NCBI Taxonomy" id="1890364"/>
    <lineage>
        <taxon>Eukaryota</taxon>
        <taxon>Amoebozoa</taxon>
        <taxon>Evosea</taxon>
        <taxon>Variosea</taxon>
        <taxon>Cavosteliida</taxon>
        <taxon>Cavosteliaceae</taxon>
        <taxon>Planoprotostelium</taxon>
    </lineage>
</organism>
<dbReference type="Proteomes" id="UP000241769">
    <property type="component" value="Unassembled WGS sequence"/>
</dbReference>
<evidence type="ECO:0000313" key="1">
    <source>
        <dbReference type="EMBL" id="PRP78353.1"/>
    </source>
</evidence>
<dbReference type="EMBL" id="MDYQ01000228">
    <property type="protein sequence ID" value="PRP78353.1"/>
    <property type="molecule type" value="Genomic_DNA"/>
</dbReference>
<keyword evidence="2" id="KW-1185">Reference proteome</keyword>
<proteinExistence type="predicted"/>
<evidence type="ECO:0000313" key="2">
    <source>
        <dbReference type="Proteomes" id="UP000241769"/>
    </source>
</evidence>
<dbReference type="AlphaFoldDB" id="A0A2P6N339"/>
<comment type="caution">
    <text evidence="1">The sequence shown here is derived from an EMBL/GenBank/DDBJ whole genome shotgun (WGS) entry which is preliminary data.</text>
</comment>
<name>A0A2P6N339_9EUKA</name>
<dbReference type="InParanoid" id="A0A2P6N339"/>